<evidence type="ECO:0000256" key="7">
    <source>
        <dbReference type="ARBA" id="ARBA00023136"/>
    </source>
</evidence>
<dbReference type="AlphaFoldDB" id="A0A0D1LZA2"/>
<evidence type="ECO:0000313" key="10">
    <source>
        <dbReference type="Proteomes" id="UP000032289"/>
    </source>
</evidence>
<sequence>MAEEQHLIFDEEQPERYVYDMDETKHEVALSTKDLQVFYGDKLALQDADLKFERYKITSLIGASGSGKSTFLRSLNRMNDSVATVNGNIMYRGLDINSQDIDVYEMRKHIGMVFQRPNPFAKSISDNITFALKQHGMRDKQQLDEIVETSLRQAALWDEVKDDLGKSALSLSGGQQQRLVIARAIAMNPDILLMDEPSSALDPISSAKIEDTLMQLKEKYTIIIVTHNMQQAARISDYTAFFDSGKLVEYDLTRKIFTRPKVQLTIDYVNGNFG</sequence>
<keyword evidence="7" id="KW-0472">Membrane</keyword>
<evidence type="ECO:0000256" key="4">
    <source>
        <dbReference type="ARBA" id="ARBA00022741"/>
    </source>
</evidence>
<dbReference type="PANTHER" id="PTHR43423">
    <property type="entry name" value="ABC TRANSPORTER I FAMILY MEMBER 17"/>
    <property type="match status" value="1"/>
</dbReference>
<reference evidence="9 10" key="1">
    <citation type="journal article" date="2015" name="Microbiology (Mosc.)">
        <title>Genomics of the Weissella cibaria species with an examination of its metabolic traits.</title>
        <authorList>
            <person name="Lynch K.M."/>
            <person name="Lucid A."/>
            <person name="Arendt E.K."/>
            <person name="Sleator R.D."/>
            <person name="Lucey B."/>
            <person name="Coffey A."/>
        </authorList>
    </citation>
    <scope>NUCLEOTIDE SEQUENCE [LARGE SCALE GENOMIC DNA]</scope>
    <source>
        <strain evidence="9 10">AB3b</strain>
    </source>
</reference>
<dbReference type="EMBL" id="JWHT01000013">
    <property type="protein sequence ID" value="KIU25205.1"/>
    <property type="molecule type" value="Genomic_DNA"/>
</dbReference>
<dbReference type="RefSeq" id="WP_043940792.1">
    <property type="nucleotide sequence ID" value="NZ_JWHT01000013.1"/>
</dbReference>
<dbReference type="GO" id="GO:0005315">
    <property type="term" value="F:phosphate transmembrane transporter activity"/>
    <property type="evidence" value="ECO:0007669"/>
    <property type="project" value="InterPro"/>
</dbReference>
<dbReference type="GO" id="GO:0005524">
    <property type="term" value="F:ATP binding"/>
    <property type="evidence" value="ECO:0007669"/>
    <property type="project" value="UniProtKB-KW"/>
</dbReference>
<evidence type="ECO:0000256" key="1">
    <source>
        <dbReference type="ARBA" id="ARBA00022448"/>
    </source>
</evidence>
<dbReference type="InterPro" id="IPR003593">
    <property type="entry name" value="AAA+_ATPase"/>
</dbReference>
<accession>A0A0D1LZA2</accession>
<keyword evidence="9" id="KW-0378">Hydrolase</keyword>
<gene>
    <name evidence="9" type="primary">pstB3_1</name>
    <name evidence="9" type="ORF">ab3b_00591</name>
</gene>
<dbReference type="SUPFAM" id="SSF52540">
    <property type="entry name" value="P-loop containing nucleoside triphosphate hydrolases"/>
    <property type="match status" value="1"/>
</dbReference>
<comment type="caution">
    <text evidence="9">The sequence shown here is derived from an EMBL/GenBank/DDBJ whole genome shotgun (WGS) entry which is preliminary data.</text>
</comment>
<name>A0A0D1LZA2_9LACO</name>
<dbReference type="SMART" id="SM00382">
    <property type="entry name" value="AAA"/>
    <property type="match status" value="1"/>
</dbReference>
<evidence type="ECO:0000256" key="5">
    <source>
        <dbReference type="ARBA" id="ARBA00022840"/>
    </source>
</evidence>
<dbReference type="EC" id="3.6.3.27" evidence="9"/>
<dbReference type="InterPro" id="IPR003439">
    <property type="entry name" value="ABC_transporter-like_ATP-bd"/>
</dbReference>
<organism evidence="9 10">
    <name type="scientific">Weissella cibaria</name>
    <dbReference type="NCBI Taxonomy" id="137591"/>
    <lineage>
        <taxon>Bacteria</taxon>
        <taxon>Bacillati</taxon>
        <taxon>Bacillota</taxon>
        <taxon>Bacilli</taxon>
        <taxon>Lactobacillales</taxon>
        <taxon>Lactobacillaceae</taxon>
        <taxon>Weissella</taxon>
    </lineage>
</organism>
<dbReference type="InterPro" id="IPR027417">
    <property type="entry name" value="P-loop_NTPase"/>
</dbReference>
<dbReference type="GO" id="GO:0016887">
    <property type="term" value="F:ATP hydrolysis activity"/>
    <property type="evidence" value="ECO:0007669"/>
    <property type="project" value="InterPro"/>
</dbReference>
<keyword evidence="2" id="KW-1003">Cell membrane</keyword>
<keyword evidence="4" id="KW-0547">Nucleotide-binding</keyword>
<dbReference type="InterPro" id="IPR017871">
    <property type="entry name" value="ABC_transporter-like_CS"/>
</dbReference>
<feature type="domain" description="ABC transporter" evidence="8">
    <location>
        <begin position="30"/>
        <end position="269"/>
    </location>
</feature>
<dbReference type="Gene3D" id="3.40.50.300">
    <property type="entry name" value="P-loop containing nucleotide triphosphate hydrolases"/>
    <property type="match status" value="1"/>
</dbReference>
<dbReference type="CDD" id="cd03260">
    <property type="entry name" value="ABC_PstB_phosphate_transporter"/>
    <property type="match status" value="1"/>
</dbReference>
<keyword evidence="3" id="KW-0592">Phosphate transport</keyword>
<keyword evidence="6" id="KW-1278">Translocase</keyword>
<dbReference type="GO" id="GO:0035435">
    <property type="term" value="P:phosphate ion transmembrane transport"/>
    <property type="evidence" value="ECO:0007669"/>
    <property type="project" value="InterPro"/>
</dbReference>
<dbReference type="GO" id="GO:0016020">
    <property type="term" value="C:membrane"/>
    <property type="evidence" value="ECO:0007669"/>
    <property type="project" value="InterPro"/>
</dbReference>
<dbReference type="InterPro" id="IPR005670">
    <property type="entry name" value="PstB-like"/>
</dbReference>
<protein>
    <submittedName>
        <fullName evidence="9">PstB3_1 protein</fullName>
        <ecNumber evidence="9">3.6.3.27</ecNumber>
    </submittedName>
</protein>
<keyword evidence="5" id="KW-0067">ATP-binding</keyword>
<dbReference type="NCBIfam" id="TIGR00972">
    <property type="entry name" value="3a0107s01c2"/>
    <property type="match status" value="1"/>
</dbReference>
<evidence type="ECO:0000256" key="2">
    <source>
        <dbReference type="ARBA" id="ARBA00022475"/>
    </source>
</evidence>
<keyword evidence="1" id="KW-0813">Transport</keyword>
<evidence type="ECO:0000259" key="8">
    <source>
        <dbReference type="PROSITE" id="PS50893"/>
    </source>
</evidence>
<dbReference type="Pfam" id="PF00005">
    <property type="entry name" value="ABC_tran"/>
    <property type="match status" value="1"/>
</dbReference>
<evidence type="ECO:0000256" key="6">
    <source>
        <dbReference type="ARBA" id="ARBA00022967"/>
    </source>
</evidence>
<dbReference type="PANTHER" id="PTHR43423:SF10">
    <property type="entry name" value="PHOSPHATE IMPORT ATP-BINDING PROTEIN PSTB 2"/>
    <property type="match status" value="1"/>
</dbReference>
<dbReference type="PROSITE" id="PS50893">
    <property type="entry name" value="ABC_TRANSPORTER_2"/>
    <property type="match status" value="1"/>
</dbReference>
<evidence type="ECO:0000313" key="9">
    <source>
        <dbReference type="EMBL" id="KIU25205.1"/>
    </source>
</evidence>
<proteinExistence type="predicted"/>
<evidence type="ECO:0000256" key="3">
    <source>
        <dbReference type="ARBA" id="ARBA00022592"/>
    </source>
</evidence>
<dbReference type="PATRIC" id="fig|137591.24.peg.570"/>
<dbReference type="Proteomes" id="UP000032289">
    <property type="component" value="Unassembled WGS sequence"/>
</dbReference>
<dbReference type="PROSITE" id="PS00211">
    <property type="entry name" value="ABC_TRANSPORTER_1"/>
    <property type="match status" value="1"/>
</dbReference>